<dbReference type="PROSITE" id="PS50222">
    <property type="entry name" value="EF_HAND_2"/>
    <property type="match status" value="1"/>
</dbReference>
<evidence type="ECO:0000256" key="6">
    <source>
        <dbReference type="ARBA" id="ARBA00031295"/>
    </source>
</evidence>
<evidence type="ECO:0000256" key="1">
    <source>
        <dbReference type="ARBA" id="ARBA00022723"/>
    </source>
</evidence>
<comment type="similarity">
    <text evidence="3">Belongs to the calcineurin regulatory subunit family.</text>
</comment>
<evidence type="ECO:0000256" key="7">
    <source>
        <dbReference type="ARBA" id="ARBA00032848"/>
    </source>
</evidence>
<evidence type="ECO:0000256" key="2">
    <source>
        <dbReference type="ARBA" id="ARBA00022737"/>
    </source>
</evidence>
<feature type="domain" description="EF-hand" evidence="8">
    <location>
        <begin position="175"/>
        <end position="210"/>
    </location>
</feature>
<organism evidence="9 10">
    <name type="scientific">Nematocida displodere</name>
    <dbReference type="NCBI Taxonomy" id="1805483"/>
    <lineage>
        <taxon>Eukaryota</taxon>
        <taxon>Fungi</taxon>
        <taxon>Fungi incertae sedis</taxon>
        <taxon>Microsporidia</taxon>
        <taxon>Nematocida</taxon>
    </lineage>
</organism>
<dbReference type="STRING" id="1805483.A0A177EB81"/>
<evidence type="ECO:0000313" key="10">
    <source>
        <dbReference type="Proteomes" id="UP000185944"/>
    </source>
</evidence>
<dbReference type="VEuPathDB" id="MicrosporidiaDB:NEDG_01270"/>
<comment type="subunit">
    <text evidence="4">Composed of a catalytic subunit (A) and a regulatory subunit (B).</text>
</comment>
<sequence>MGAMFSGLTPEDIKDIHKKGCQFNASEIKNLYKRFKFLDKDEIGRIYIDTLLCIPEISINPLGERVIRAICSKDGSLDFKGFLRVLEMFIKTPEIAPAQSRASLKYSKTIPLPKESECSSSEYTAAESDLYTGPSKNTNFLELLTRVISPTGQIRKSDLEEIANDIYGGLYDKEDIQASIEDIFRKYDLDHKEYIDTKDIRDVDLHTLVSNLMQK</sequence>
<proteinExistence type="inferred from homology"/>
<keyword evidence="1" id="KW-0479">Metal-binding</keyword>
<dbReference type="RefSeq" id="XP_067543876.1">
    <property type="nucleotide sequence ID" value="XM_067688688.1"/>
</dbReference>
<dbReference type="AlphaFoldDB" id="A0A177EB81"/>
<evidence type="ECO:0000259" key="8">
    <source>
        <dbReference type="PROSITE" id="PS50222"/>
    </source>
</evidence>
<evidence type="ECO:0000256" key="3">
    <source>
        <dbReference type="ARBA" id="ARBA00023774"/>
    </source>
</evidence>
<dbReference type="InterPro" id="IPR011992">
    <property type="entry name" value="EF-hand-dom_pair"/>
</dbReference>
<name>A0A177EB81_9MICR</name>
<dbReference type="EMBL" id="LTDL01000041">
    <property type="protein sequence ID" value="OAG29197.1"/>
    <property type="molecule type" value="Genomic_DNA"/>
</dbReference>
<dbReference type="Proteomes" id="UP000185944">
    <property type="component" value="Unassembled WGS sequence"/>
</dbReference>
<gene>
    <name evidence="9" type="ORF">NEDG_01270</name>
</gene>
<evidence type="ECO:0000256" key="4">
    <source>
        <dbReference type="ARBA" id="ARBA00023792"/>
    </source>
</evidence>
<evidence type="ECO:0000256" key="5">
    <source>
        <dbReference type="ARBA" id="ARBA00023832"/>
    </source>
</evidence>
<dbReference type="GO" id="GO:0005509">
    <property type="term" value="F:calcium ion binding"/>
    <property type="evidence" value="ECO:0007669"/>
    <property type="project" value="InterPro"/>
</dbReference>
<keyword evidence="2" id="KW-0677">Repeat</keyword>
<dbReference type="GeneID" id="93647620"/>
<evidence type="ECO:0000313" key="9">
    <source>
        <dbReference type="EMBL" id="OAG29197.1"/>
    </source>
</evidence>
<keyword evidence="10" id="KW-1185">Reference proteome</keyword>
<comment type="caution">
    <text evidence="9">The sequence shown here is derived from an EMBL/GenBank/DDBJ whole genome shotgun (WGS) entry which is preliminary data.</text>
</comment>
<dbReference type="PANTHER" id="PTHR45942">
    <property type="entry name" value="PROTEIN PHOSPATASE 3 REGULATORY SUBUNIT B ALPHA ISOFORM TYPE 1"/>
    <property type="match status" value="1"/>
</dbReference>
<reference evidence="9 10" key="1">
    <citation type="submission" date="2016-02" db="EMBL/GenBank/DDBJ databases">
        <title>Discovery of a natural microsporidian pathogen with a broad tissue tropism in Caenorhabditis elegans.</title>
        <authorList>
            <person name="Luallen R.J."/>
            <person name="Reinke A.W."/>
            <person name="Tong L."/>
            <person name="Botts M.R."/>
            <person name="Felix M.-A."/>
            <person name="Troemel E.R."/>
        </authorList>
    </citation>
    <scope>NUCLEOTIDE SEQUENCE [LARGE SCALE GENOMIC DNA]</scope>
    <source>
        <strain evidence="9 10">JUm2807</strain>
    </source>
</reference>
<dbReference type="InterPro" id="IPR002048">
    <property type="entry name" value="EF_hand_dom"/>
</dbReference>
<dbReference type="OrthoDB" id="191686at2759"/>
<dbReference type="SUPFAM" id="SSF47473">
    <property type="entry name" value="EF-hand"/>
    <property type="match status" value="1"/>
</dbReference>
<accession>A0A177EB81</accession>
<protein>
    <recommendedName>
        <fullName evidence="5">Calcineurin subunit B</fullName>
    </recommendedName>
    <alternativeName>
        <fullName evidence="6">Calcineurin regulatory subunit</fullName>
    </alternativeName>
    <alternativeName>
        <fullName evidence="7">Protein phosphatase 2B regulatory subunit</fullName>
    </alternativeName>
</protein>
<dbReference type="Gene3D" id="1.10.238.10">
    <property type="entry name" value="EF-hand"/>
    <property type="match status" value="1"/>
</dbReference>